<feature type="compositionally biased region" description="Polar residues" evidence="1">
    <location>
        <begin position="286"/>
        <end position="295"/>
    </location>
</feature>
<proteinExistence type="predicted"/>
<dbReference type="Proteomes" id="UP000321570">
    <property type="component" value="Unassembled WGS sequence"/>
</dbReference>
<name>A0A564Y7H6_HYMDI</name>
<reference evidence="2 3" key="1">
    <citation type="submission" date="2019-07" db="EMBL/GenBank/DDBJ databases">
        <authorList>
            <person name="Jastrzebski P J."/>
            <person name="Paukszto L."/>
            <person name="Jastrzebski P J."/>
        </authorList>
    </citation>
    <scope>NUCLEOTIDE SEQUENCE [LARGE SCALE GENOMIC DNA]</scope>
    <source>
        <strain evidence="2 3">WMS-il1</strain>
    </source>
</reference>
<feature type="compositionally biased region" description="Polar residues" evidence="1">
    <location>
        <begin position="337"/>
        <end position="348"/>
    </location>
</feature>
<dbReference type="EMBL" id="CABIJS010000111">
    <property type="protein sequence ID" value="VUZ43265.1"/>
    <property type="molecule type" value="Genomic_DNA"/>
</dbReference>
<gene>
    <name evidence="2" type="ORF">WMSIL1_LOCUS4021</name>
</gene>
<protein>
    <submittedName>
        <fullName evidence="2">Uncharacterized protein</fullName>
    </submittedName>
</protein>
<feature type="region of interest" description="Disordered" evidence="1">
    <location>
        <begin position="220"/>
        <end position="466"/>
    </location>
</feature>
<feature type="compositionally biased region" description="Basic and acidic residues" evidence="1">
    <location>
        <begin position="179"/>
        <end position="189"/>
    </location>
</feature>
<organism evidence="2 3">
    <name type="scientific">Hymenolepis diminuta</name>
    <name type="common">Rat tapeworm</name>
    <dbReference type="NCBI Taxonomy" id="6216"/>
    <lineage>
        <taxon>Eukaryota</taxon>
        <taxon>Metazoa</taxon>
        <taxon>Spiralia</taxon>
        <taxon>Lophotrochozoa</taxon>
        <taxon>Platyhelminthes</taxon>
        <taxon>Cestoda</taxon>
        <taxon>Eucestoda</taxon>
        <taxon>Cyclophyllidea</taxon>
        <taxon>Hymenolepididae</taxon>
        <taxon>Hymenolepis</taxon>
    </lineage>
</organism>
<feature type="compositionally biased region" description="Basic and acidic residues" evidence="1">
    <location>
        <begin position="304"/>
        <end position="317"/>
    </location>
</feature>
<feature type="region of interest" description="Disordered" evidence="1">
    <location>
        <begin position="95"/>
        <end position="121"/>
    </location>
</feature>
<dbReference type="AlphaFoldDB" id="A0A564Y7H6"/>
<evidence type="ECO:0000313" key="2">
    <source>
        <dbReference type="EMBL" id="VUZ43265.1"/>
    </source>
</evidence>
<feature type="compositionally biased region" description="Polar residues" evidence="1">
    <location>
        <begin position="362"/>
        <end position="405"/>
    </location>
</feature>
<evidence type="ECO:0000256" key="1">
    <source>
        <dbReference type="SAM" id="MobiDB-lite"/>
    </source>
</evidence>
<keyword evidence="3" id="KW-1185">Reference proteome</keyword>
<sequence length="506" mass="55797">MMSSLEDIMETIHVSSSPDTPLAAYGEDDNITKFIVEHRKMAPPVDPMAKIIKVIREPTVKAQPTFKVPTLQSERKSTLPSTLKKITTSPPTFLKPSMFHPFIEGPSTSRSTPKSPPKTLYSNEDIRGLVETCEILHPSTSCSDLMESAPKRRHSHSAESSIHQDESAESQPTPPKRTFKGESTDKYESDDIYQSGGLAIRGEYDDAFRSTKLAVKSIFDEQPGGVSSGEGKGEILAEQSSRTPKKPTVLFSEDEETEKAHHDEYFEFPPIQPLTRPSEWRPNPIPLTTTVSSAYLTEPGSQDAKTDKYDDEKDSKPSKPQVESCEDIRKTSKNRSRSPSPGCSVAQTSGGSSSKELESGSQNPQSGETQNQSNDEKISSSMKGGKNSQKGGDVLLSNSEESQPLTPVKLMKSPKEKSSKINEPSTPKMNLNRIIEDQSTKLAKPRQDTPIPLSMGPRLSNKSPDAVFKVPTGRAPRMIKVLRQIRPDLHPVGLQSLLKIRCYHNI</sequence>
<accession>A0A564Y7H6</accession>
<feature type="region of interest" description="Disordered" evidence="1">
    <location>
        <begin position="141"/>
        <end position="191"/>
    </location>
</feature>
<evidence type="ECO:0000313" key="3">
    <source>
        <dbReference type="Proteomes" id="UP000321570"/>
    </source>
</evidence>
<feature type="compositionally biased region" description="Low complexity" evidence="1">
    <location>
        <begin position="106"/>
        <end position="119"/>
    </location>
</feature>